<dbReference type="GO" id="GO:0016817">
    <property type="term" value="F:hydrolase activity, acting on acid anhydrides"/>
    <property type="evidence" value="ECO:0007669"/>
    <property type="project" value="InterPro"/>
</dbReference>
<feature type="domain" description="Primase C-terminal 2" evidence="1">
    <location>
        <begin position="203"/>
        <end position="269"/>
    </location>
</feature>
<evidence type="ECO:0000259" key="2">
    <source>
        <dbReference type="Pfam" id="PF09250"/>
    </source>
</evidence>
<dbReference type="HOGENOM" id="CLU_805901_0_0_3"/>
<dbReference type="AlphaFoldDB" id="K9Z443"/>
<dbReference type="EMBL" id="CP003947">
    <property type="protein sequence ID" value="AFZ53904.1"/>
    <property type="molecule type" value="Genomic_DNA"/>
</dbReference>
<keyword evidence="4" id="KW-1185">Reference proteome</keyword>
<dbReference type="STRING" id="755178.Cyan10605_1802"/>
<protein>
    <submittedName>
        <fullName evidence="3">Primase 2</fullName>
    </submittedName>
</protein>
<feature type="domain" description="DNA primase/polymerase bifunctional N-terminal" evidence="2">
    <location>
        <begin position="32"/>
        <end position="164"/>
    </location>
</feature>
<dbReference type="KEGG" id="can:Cyan10605_1802"/>
<dbReference type="InterPro" id="IPR015330">
    <property type="entry name" value="DNA_primase/pol_bifunc_N"/>
</dbReference>
<dbReference type="Pfam" id="PF09250">
    <property type="entry name" value="Prim-Pol"/>
    <property type="match status" value="1"/>
</dbReference>
<dbReference type="eggNOG" id="COG0358">
    <property type="taxonomic scope" value="Bacteria"/>
</dbReference>
<dbReference type="Pfam" id="PF08707">
    <property type="entry name" value="PriCT_2"/>
    <property type="match status" value="1"/>
</dbReference>
<evidence type="ECO:0000313" key="3">
    <source>
        <dbReference type="EMBL" id="AFZ53904.1"/>
    </source>
</evidence>
<dbReference type="InterPro" id="IPR014819">
    <property type="entry name" value="PriCT_2"/>
</dbReference>
<dbReference type="OrthoDB" id="460004at2"/>
<evidence type="ECO:0000313" key="4">
    <source>
        <dbReference type="Proteomes" id="UP000010480"/>
    </source>
</evidence>
<proteinExistence type="predicted"/>
<dbReference type="RefSeq" id="WP_015219631.1">
    <property type="nucleotide sequence ID" value="NC_019776.1"/>
</dbReference>
<organism evidence="3 4">
    <name type="scientific">Cyanobacterium aponinum (strain PCC 10605)</name>
    <dbReference type="NCBI Taxonomy" id="755178"/>
    <lineage>
        <taxon>Bacteria</taxon>
        <taxon>Bacillati</taxon>
        <taxon>Cyanobacteriota</taxon>
        <taxon>Cyanophyceae</taxon>
        <taxon>Oscillatoriophycideae</taxon>
        <taxon>Chroococcales</taxon>
        <taxon>Geminocystaceae</taxon>
        <taxon>Cyanobacterium</taxon>
    </lineage>
</organism>
<accession>K9Z443</accession>
<name>K9Z443_CYAAP</name>
<dbReference type="eggNOG" id="COG5545">
    <property type="taxonomic scope" value="Bacteria"/>
</dbReference>
<sequence precursor="true">MTKNNSFSLTELFSSDRFAVCRDKEYYEKSWQKGKSYDYCQKQLKIGKPNGYGLLTGEFNGVGIVSIDFDGDSADQVAKAIGSWLLNQDSMCWSSGKKGHYQIAYQIPTEHLALWQHISKYDLTKYKNYSAINGDHLEIRYKGCASVLPPSVHPETGYYKWIKEISPRCLSFQESYDLLNTCLIFIKDNDLSPQDELRLIETALSHILSDDYHQWVTVGMALYNHGVDFDIWDKWSATSAKYDGKGIEKKWDSFKKGYKVGIGTLFYLAKNNGFNQSQWMRENLKRNVKILSKTYEKSGNDINENNVPFLFEQLVNKLAQPEINESQRFLEIGQFCTQYKVAPS</sequence>
<evidence type="ECO:0000259" key="1">
    <source>
        <dbReference type="Pfam" id="PF08707"/>
    </source>
</evidence>
<dbReference type="Proteomes" id="UP000010480">
    <property type="component" value="Chromosome"/>
</dbReference>
<reference evidence="4" key="1">
    <citation type="journal article" date="2013" name="Proc. Natl. Acad. Sci. U.S.A.">
        <title>Improving the coverage of the cyanobacterial phylum using diversity-driven genome sequencing.</title>
        <authorList>
            <person name="Shih P.M."/>
            <person name="Wu D."/>
            <person name="Latifi A."/>
            <person name="Axen S.D."/>
            <person name="Fewer D.P."/>
            <person name="Talla E."/>
            <person name="Calteau A."/>
            <person name="Cai F."/>
            <person name="Tandeau de Marsac N."/>
            <person name="Rippka R."/>
            <person name="Herdman M."/>
            <person name="Sivonen K."/>
            <person name="Coursin T."/>
            <person name="Laurent T."/>
            <person name="Goodwin L."/>
            <person name="Nolan M."/>
            <person name="Davenport K.W."/>
            <person name="Han C.S."/>
            <person name="Rubin E.M."/>
            <person name="Eisen J.A."/>
            <person name="Woyke T."/>
            <person name="Gugger M."/>
            <person name="Kerfeld C.A."/>
        </authorList>
    </citation>
    <scope>NUCLEOTIDE SEQUENCE [LARGE SCALE GENOMIC DNA]</scope>
    <source>
        <strain evidence="4">PCC 10605</strain>
    </source>
</reference>
<gene>
    <name evidence="3" type="ordered locus">Cyan10605_1802</name>
</gene>